<dbReference type="RefSeq" id="YP_007348441.1">
    <property type="nucleotide sequence ID" value="NC_020079.1"/>
</dbReference>
<dbReference type="GeneID" id="14516561"/>
<gene>
    <name evidence="1" type="ORF">phAPEC8_0073</name>
</gene>
<dbReference type="Proteomes" id="UP000009369">
    <property type="component" value="Segment"/>
</dbReference>
<sequence>MGGNMFQVEIHVHNSCSNCETCGYNSSTMITISGDLGDAKFGEVASCFSGEDADWHDIAHWLVSKLKEKEKPFPTLLDRSLVEDAGKAYADYAYADGKYLEDDKANHLLYVYYEAESAYDNYYSMSNILRLFAEFDIYFEVSYSQDEVYDLDDEDYDDYEEEECQDD</sequence>
<evidence type="ECO:0000313" key="2">
    <source>
        <dbReference type="Proteomes" id="UP000009369"/>
    </source>
</evidence>
<proteinExistence type="predicted"/>
<name>K7QJF9_9CAUD</name>
<keyword evidence="2" id="KW-1185">Reference proteome</keyword>
<dbReference type="EMBL" id="JX561091">
    <property type="protein sequence ID" value="AFU62646.1"/>
    <property type="molecule type" value="Genomic_DNA"/>
</dbReference>
<reference evidence="1 2" key="1">
    <citation type="journal article" date="2012" name="J. Virol.">
        <title>Complete Genome Sequence of the Novel Escherichia coli Phage phAPEC8.</title>
        <authorList>
            <person name="Tsonos J."/>
            <person name="Adriaenssens E.M."/>
            <person name="Klumpp J."/>
            <person name="Hernalsteens J.P."/>
            <person name="Lavigne R."/>
            <person name="De Greve H."/>
        </authorList>
    </citation>
    <scope>NUCLEOTIDE SEQUENCE [LARGE SCALE GENOMIC DNA]</scope>
</reference>
<organism evidence="1 2">
    <name type="scientific">Escherichia phage phAPEC8</name>
    <dbReference type="NCBI Taxonomy" id="1229753"/>
    <lineage>
        <taxon>Viruses</taxon>
        <taxon>Duplodnaviria</taxon>
        <taxon>Heunggongvirae</taxon>
        <taxon>Uroviricota</taxon>
        <taxon>Caudoviricetes</taxon>
        <taxon>Stephanstirmvirinae</taxon>
        <taxon>Phapecoctavirus</taxon>
        <taxon>Phapecoctavirus phAPEC8</taxon>
        <taxon>Escherichia virus phAPEC8</taxon>
    </lineage>
</organism>
<protein>
    <submittedName>
        <fullName evidence="1">Uncharacterized protein</fullName>
    </submittedName>
</protein>
<evidence type="ECO:0000313" key="1">
    <source>
        <dbReference type="EMBL" id="AFU62646.1"/>
    </source>
</evidence>
<accession>K7QJF9</accession>
<dbReference type="OrthoDB" id="38885at10239"/>
<dbReference type="KEGG" id="vg:14516561"/>